<dbReference type="eggNOG" id="ENOG5033IUW">
    <property type="taxonomic scope" value="Bacteria"/>
</dbReference>
<accession>B8IIN8</accession>
<proteinExistence type="predicted"/>
<evidence type="ECO:0008006" key="4">
    <source>
        <dbReference type="Google" id="ProtNLM"/>
    </source>
</evidence>
<dbReference type="RefSeq" id="WP_015931535.1">
    <property type="nucleotide sequence ID" value="NC_011894.1"/>
</dbReference>
<dbReference type="HOGENOM" id="CLU_1375600_0_0_5"/>
<dbReference type="KEGG" id="mno:Mnod_5069"/>
<sequence>MAGKRRPIDWAEIEREYRETATPIRDLARWHRVAESGIRARAKRHQWTRRAQADVRRPAPMGAPAAPAPLRVGPVPPEMARPEAILGRGRGLVLRMLDELEATTAHLGEIEAAIVEETTDDDSGRRREALLKAVSLPARAGTLKALALAAKTFAEAGAPEGKKAQQADTAAKLAQGGGRFAAPAPPKLVVSNP</sequence>
<dbReference type="STRING" id="460265.Mnod_5069"/>
<organism evidence="2 3">
    <name type="scientific">Methylobacterium nodulans (strain LMG 21967 / CNCM I-2342 / ORS 2060)</name>
    <dbReference type="NCBI Taxonomy" id="460265"/>
    <lineage>
        <taxon>Bacteria</taxon>
        <taxon>Pseudomonadati</taxon>
        <taxon>Pseudomonadota</taxon>
        <taxon>Alphaproteobacteria</taxon>
        <taxon>Hyphomicrobiales</taxon>
        <taxon>Methylobacteriaceae</taxon>
        <taxon>Methylobacterium</taxon>
    </lineage>
</organism>
<dbReference type="Proteomes" id="UP000008207">
    <property type="component" value="Chromosome"/>
</dbReference>
<dbReference type="EMBL" id="CP001349">
    <property type="protein sequence ID" value="ACL59915.1"/>
    <property type="molecule type" value="Genomic_DNA"/>
</dbReference>
<evidence type="ECO:0000313" key="2">
    <source>
        <dbReference type="EMBL" id="ACL59915.1"/>
    </source>
</evidence>
<keyword evidence="3" id="KW-1185">Reference proteome</keyword>
<evidence type="ECO:0000313" key="3">
    <source>
        <dbReference type="Proteomes" id="UP000008207"/>
    </source>
</evidence>
<feature type="region of interest" description="Disordered" evidence="1">
    <location>
        <begin position="41"/>
        <end position="75"/>
    </location>
</feature>
<evidence type="ECO:0000256" key="1">
    <source>
        <dbReference type="SAM" id="MobiDB-lite"/>
    </source>
</evidence>
<reference evidence="2 3" key="1">
    <citation type="submission" date="2009-01" db="EMBL/GenBank/DDBJ databases">
        <title>Complete sequence of chromosome of Methylobacterium nodulans ORS 2060.</title>
        <authorList>
            <consortium name="US DOE Joint Genome Institute"/>
            <person name="Lucas S."/>
            <person name="Copeland A."/>
            <person name="Lapidus A."/>
            <person name="Glavina del Rio T."/>
            <person name="Dalin E."/>
            <person name="Tice H."/>
            <person name="Bruce D."/>
            <person name="Goodwin L."/>
            <person name="Pitluck S."/>
            <person name="Sims D."/>
            <person name="Brettin T."/>
            <person name="Detter J.C."/>
            <person name="Han C."/>
            <person name="Larimer F."/>
            <person name="Land M."/>
            <person name="Hauser L."/>
            <person name="Kyrpides N."/>
            <person name="Ivanova N."/>
            <person name="Marx C.J."/>
            <person name="Richardson P."/>
        </authorList>
    </citation>
    <scope>NUCLEOTIDE SEQUENCE [LARGE SCALE GENOMIC DNA]</scope>
    <source>
        <strain evidence="3">LMG 21967 / CNCM I-2342 / ORS 2060</strain>
    </source>
</reference>
<dbReference type="AlphaFoldDB" id="B8IIN8"/>
<feature type="compositionally biased region" description="Low complexity" evidence="1">
    <location>
        <begin position="58"/>
        <end position="69"/>
    </location>
</feature>
<gene>
    <name evidence="2" type="ordered locus">Mnod_5069</name>
</gene>
<feature type="region of interest" description="Disordered" evidence="1">
    <location>
        <begin position="157"/>
        <end position="193"/>
    </location>
</feature>
<name>B8IIN8_METNO</name>
<dbReference type="OrthoDB" id="8448870at2"/>
<protein>
    <recommendedName>
        <fullName evidence="4">Terminase small subunit</fullName>
    </recommendedName>
</protein>